<feature type="transmembrane region" description="Helical" evidence="1">
    <location>
        <begin position="180"/>
        <end position="202"/>
    </location>
</feature>
<evidence type="ECO:0000313" key="4">
    <source>
        <dbReference type="Proteomes" id="UP000063699"/>
    </source>
</evidence>
<sequence length="226" mass="23384">MQPTINRLVPHGLVPLIVVLASVCALVVTTLGLLFAGEHTGTAVDDYVHWSVYRQFVGERGLLQAMLTPTDPVLLVVVIGLIVMGAVALRRPRLAVLAVAGPVLSAVFSSAVLKPAFGRTINNGSLAFPSGHTATMVAVLTVLVLATFATRTTVLVLTAAGALIVAVIGATALVGMKYHYITDTVGGACVAIATVLTVALVIDRAAGRRTVKNAARDEEPVTSGTR</sequence>
<proteinExistence type="predicted"/>
<dbReference type="Gene3D" id="1.20.144.10">
    <property type="entry name" value="Phosphatidic acid phosphatase type 2/haloperoxidase"/>
    <property type="match status" value="1"/>
</dbReference>
<dbReference type="STRING" id="860235.AOZ06_15015"/>
<dbReference type="Pfam" id="PF01569">
    <property type="entry name" value="PAP2"/>
    <property type="match status" value="1"/>
</dbReference>
<dbReference type="RefSeq" id="WP_054289960.1">
    <property type="nucleotide sequence ID" value="NZ_CP012752.1"/>
</dbReference>
<keyword evidence="1" id="KW-0472">Membrane</keyword>
<dbReference type="KEGG" id="kphy:AOZ06_15015"/>
<reference evidence="3 4" key="1">
    <citation type="submission" date="2015-07" db="EMBL/GenBank/DDBJ databases">
        <title>Genome sequencing of Kibdelosporangium phytohabitans.</title>
        <authorList>
            <person name="Qin S."/>
            <person name="Xing K."/>
        </authorList>
    </citation>
    <scope>NUCLEOTIDE SEQUENCE [LARGE SCALE GENOMIC DNA]</scope>
    <source>
        <strain evidence="3 4">KLBMP1111</strain>
    </source>
</reference>
<name>A0A0N9I075_9PSEU</name>
<evidence type="ECO:0000313" key="3">
    <source>
        <dbReference type="EMBL" id="ALG08053.1"/>
    </source>
</evidence>
<dbReference type="SUPFAM" id="SSF48317">
    <property type="entry name" value="Acid phosphatase/Vanadium-dependent haloperoxidase"/>
    <property type="match status" value="1"/>
</dbReference>
<keyword evidence="1" id="KW-1133">Transmembrane helix</keyword>
<keyword evidence="4" id="KW-1185">Reference proteome</keyword>
<dbReference type="InterPro" id="IPR000326">
    <property type="entry name" value="PAP2/HPO"/>
</dbReference>
<evidence type="ECO:0000259" key="2">
    <source>
        <dbReference type="Pfam" id="PF01569"/>
    </source>
</evidence>
<protein>
    <recommendedName>
        <fullName evidence="2">Phosphatidic acid phosphatase type 2/haloperoxidase domain-containing protein</fullName>
    </recommendedName>
</protein>
<evidence type="ECO:0000256" key="1">
    <source>
        <dbReference type="SAM" id="Phobius"/>
    </source>
</evidence>
<feature type="transmembrane region" description="Helical" evidence="1">
    <location>
        <begin position="12"/>
        <end position="36"/>
    </location>
</feature>
<gene>
    <name evidence="3" type="ORF">AOZ06_15015</name>
</gene>
<organism evidence="3 4">
    <name type="scientific">Kibdelosporangium phytohabitans</name>
    <dbReference type="NCBI Taxonomy" id="860235"/>
    <lineage>
        <taxon>Bacteria</taxon>
        <taxon>Bacillati</taxon>
        <taxon>Actinomycetota</taxon>
        <taxon>Actinomycetes</taxon>
        <taxon>Pseudonocardiales</taxon>
        <taxon>Pseudonocardiaceae</taxon>
        <taxon>Kibdelosporangium</taxon>
    </lineage>
</organism>
<dbReference type="Proteomes" id="UP000063699">
    <property type="component" value="Chromosome"/>
</dbReference>
<feature type="domain" description="Phosphatidic acid phosphatase type 2/haloperoxidase" evidence="2">
    <location>
        <begin position="87"/>
        <end position="202"/>
    </location>
</feature>
<dbReference type="EMBL" id="CP012752">
    <property type="protein sequence ID" value="ALG08053.1"/>
    <property type="molecule type" value="Genomic_DNA"/>
</dbReference>
<feature type="transmembrane region" description="Helical" evidence="1">
    <location>
        <begin position="72"/>
        <end position="89"/>
    </location>
</feature>
<feature type="transmembrane region" description="Helical" evidence="1">
    <location>
        <begin position="153"/>
        <end position="174"/>
    </location>
</feature>
<dbReference type="AlphaFoldDB" id="A0A0N9I075"/>
<keyword evidence="1" id="KW-0812">Transmembrane</keyword>
<feature type="transmembrane region" description="Helical" evidence="1">
    <location>
        <begin position="125"/>
        <end position="146"/>
    </location>
</feature>
<accession>A0A0N9I075</accession>
<feature type="transmembrane region" description="Helical" evidence="1">
    <location>
        <begin position="94"/>
        <end position="113"/>
    </location>
</feature>
<dbReference type="InterPro" id="IPR036938">
    <property type="entry name" value="PAP2/HPO_sf"/>
</dbReference>